<dbReference type="Pfam" id="PF20026">
    <property type="entry name" value="DUF6434"/>
    <property type="match status" value="1"/>
</dbReference>
<evidence type="ECO:0000313" key="3">
    <source>
        <dbReference type="Proteomes" id="UP000290287"/>
    </source>
</evidence>
<reference evidence="2 3" key="1">
    <citation type="submission" date="2017-10" db="EMBL/GenBank/DDBJ databases">
        <title>Nyctiphanis sp. nov., isolated from the stomach of the euphausiid Nyctiphanes simplex (Hansen, 1911) in the Gulf of California.</title>
        <authorList>
            <person name="Gomez-Gil B."/>
            <person name="Aguilar-Mendez M."/>
            <person name="Lopez-Cortes A."/>
            <person name="Gomez-Gutierrez J."/>
            <person name="Roque A."/>
            <person name="Lang E."/>
            <person name="Gonzalez-Castillo A."/>
        </authorList>
    </citation>
    <scope>NUCLEOTIDE SEQUENCE [LARGE SCALE GENOMIC DNA]</scope>
    <source>
        <strain evidence="2 3">CAIM 600</strain>
    </source>
</reference>
<dbReference type="Proteomes" id="UP000290287">
    <property type="component" value="Unassembled WGS sequence"/>
</dbReference>
<dbReference type="EMBL" id="PEIB01000024">
    <property type="protein sequence ID" value="RXJ72236.1"/>
    <property type="molecule type" value="Genomic_DNA"/>
</dbReference>
<evidence type="ECO:0000313" key="2">
    <source>
        <dbReference type="EMBL" id="RXJ72236.1"/>
    </source>
</evidence>
<comment type="caution">
    <text evidence="2">The sequence shown here is derived from an EMBL/GenBank/DDBJ whole genome shotgun (WGS) entry which is preliminary data.</text>
</comment>
<dbReference type="AlphaFoldDB" id="A0A4Q0YN52"/>
<evidence type="ECO:0000259" key="1">
    <source>
        <dbReference type="Pfam" id="PF20026"/>
    </source>
</evidence>
<protein>
    <recommendedName>
        <fullName evidence="1">DUF6434 domain-containing protein</fullName>
    </recommendedName>
</protein>
<dbReference type="RefSeq" id="WP_129123255.1">
    <property type="nucleotide sequence ID" value="NZ_PEIB01000024.1"/>
</dbReference>
<dbReference type="OrthoDB" id="9778090at2"/>
<accession>A0A4Q0YN52</accession>
<name>A0A4Q0YN52_9GAMM</name>
<dbReference type="InterPro" id="IPR045492">
    <property type="entry name" value="DUF6434"/>
</dbReference>
<feature type="domain" description="DUF6434" evidence="1">
    <location>
        <begin position="4"/>
        <end position="65"/>
    </location>
</feature>
<gene>
    <name evidence="2" type="ORF">CS022_16955</name>
</gene>
<sequence>MTPFDWHKDPIDDQTVITSTYKNTQNARRYFEEVCGDHFRFNRHFMAWMKKSKGRTMREAANYWLSEQSGET</sequence>
<proteinExistence type="predicted"/>
<keyword evidence="3" id="KW-1185">Reference proteome</keyword>
<organism evidence="2 3">
    <name type="scientific">Veronia nyctiphanis</name>
    <dbReference type="NCBI Taxonomy" id="1278244"/>
    <lineage>
        <taxon>Bacteria</taxon>
        <taxon>Pseudomonadati</taxon>
        <taxon>Pseudomonadota</taxon>
        <taxon>Gammaproteobacteria</taxon>
        <taxon>Vibrionales</taxon>
        <taxon>Vibrionaceae</taxon>
        <taxon>Veronia</taxon>
    </lineage>
</organism>